<proteinExistence type="inferred from homology"/>
<dbReference type="RefSeq" id="WP_245923747.1">
    <property type="nucleotide sequence ID" value="NZ_OBDY01000034.1"/>
</dbReference>
<reference evidence="9 10" key="1">
    <citation type="submission" date="2017-09" db="EMBL/GenBank/DDBJ databases">
        <authorList>
            <person name="Ehlers B."/>
            <person name="Leendertz F.H."/>
        </authorList>
    </citation>
    <scope>NUCLEOTIDE SEQUENCE [LARGE SCALE GENOMIC DNA]</scope>
    <source>
        <strain evidence="9 10">CGMCC 4.6857</strain>
    </source>
</reference>
<feature type="domain" description="Methyl-accepting transducer" evidence="7">
    <location>
        <begin position="265"/>
        <end position="512"/>
    </location>
</feature>
<comment type="similarity">
    <text evidence="4">Belongs to the methyl-accepting chemotaxis (MCP) protein family.</text>
</comment>
<dbReference type="EMBL" id="OBDY01000034">
    <property type="protein sequence ID" value="SNY68759.1"/>
    <property type="molecule type" value="Genomic_DNA"/>
</dbReference>
<gene>
    <name evidence="9" type="ORF">SAMN05421748_1349</name>
</gene>
<evidence type="ECO:0000256" key="5">
    <source>
        <dbReference type="PROSITE-ProRule" id="PRU00284"/>
    </source>
</evidence>
<evidence type="ECO:0000256" key="4">
    <source>
        <dbReference type="ARBA" id="ARBA00029447"/>
    </source>
</evidence>
<dbReference type="SMART" id="SM00304">
    <property type="entry name" value="HAMP"/>
    <property type="match status" value="1"/>
</dbReference>
<keyword evidence="6" id="KW-0472">Membrane</keyword>
<dbReference type="PROSITE" id="PS50885">
    <property type="entry name" value="HAMP"/>
    <property type="match status" value="1"/>
</dbReference>
<dbReference type="GO" id="GO:0006935">
    <property type="term" value="P:chemotaxis"/>
    <property type="evidence" value="ECO:0007669"/>
    <property type="project" value="InterPro"/>
</dbReference>
<keyword evidence="10" id="KW-1185">Reference proteome</keyword>
<evidence type="ECO:0000256" key="1">
    <source>
        <dbReference type="ARBA" id="ARBA00022692"/>
    </source>
</evidence>
<organism evidence="9 10">
    <name type="scientific">Paractinoplanes atraurantiacus</name>
    <dbReference type="NCBI Taxonomy" id="1036182"/>
    <lineage>
        <taxon>Bacteria</taxon>
        <taxon>Bacillati</taxon>
        <taxon>Actinomycetota</taxon>
        <taxon>Actinomycetes</taxon>
        <taxon>Micromonosporales</taxon>
        <taxon>Micromonosporaceae</taxon>
        <taxon>Paractinoplanes</taxon>
    </lineage>
</organism>
<dbReference type="AlphaFoldDB" id="A0A285K860"/>
<feature type="transmembrane region" description="Helical" evidence="6">
    <location>
        <begin position="21"/>
        <end position="44"/>
    </location>
</feature>
<evidence type="ECO:0000256" key="6">
    <source>
        <dbReference type="SAM" id="Phobius"/>
    </source>
</evidence>
<evidence type="ECO:0000256" key="3">
    <source>
        <dbReference type="ARBA" id="ARBA00023224"/>
    </source>
</evidence>
<dbReference type="CDD" id="cd06225">
    <property type="entry name" value="HAMP"/>
    <property type="match status" value="1"/>
</dbReference>
<name>A0A285K860_9ACTN</name>
<dbReference type="GO" id="GO:0004888">
    <property type="term" value="F:transmembrane signaling receptor activity"/>
    <property type="evidence" value="ECO:0007669"/>
    <property type="project" value="InterPro"/>
</dbReference>
<dbReference type="PROSITE" id="PS50111">
    <property type="entry name" value="CHEMOTAXIS_TRANSDUC_2"/>
    <property type="match status" value="1"/>
</dbReference>
<dbReference type="PRINTS" id="PR00260">
    <property type="entry name" value="CHEMTRNSDUCR"/>
</dbReference>
<evidence type="ECO:0000313" key="10">
    <source>
        <dbReference type="Proteomes" id="UP000219612"/>
    </source>
</evidence>
<accession>A0A285K860</accession>
<dbReference type="Pfam" id="PF00015">
    <property type="entry name" value="MCPsignal"/>
    <property type="match status" value="1"/>
</dbReference>
<dbReference type="SUPFAM" id="SSF58104">
    <property type="entry name" value="Methyl-accepting chemotaxis protein (MCP) signaling domain"/>
    <property type="match status" value="1"/>
</dbReference>
<dbReference type="InterPro" id="IPR003660">
    <property type="entry name" value="HAMP_dom"/>
</dbReference>
<evidence type="ECO:0000313" key="9">
    <source>
        <dbReference type="EMBL" id="SNY68759.1"/>
    </source>
</evidence>
<dbReference type="Gene3D" id="1.10.287.950">
    <property type="entry name" value="Methyl-accepting chemotaxis protein"/>
    <property type="match status" value="1"/>
</dbReference>
<protein>
    <submittedName>
        <fullName evidence="9">Methyl-accepting chemotaxis protein</fullName>
    </submittedName>
</protein>
<evidence type="ECO:0000256" key="2">
    <source>
        <dbReference type="ARBA" id="ARBA00022989"/>
    </source>
</evidence>
<feature type="transmembrane region" description="Helical" evidence="6">
    <location>
        <begin position="194"/>
        <end position="217"/>
    </location>
</feature>
<dbReference type="InterPro" id="IPR004090">
    <property type="entry name" value="Chemotax_Me-accpt_rcpt"/>
</dbReference>
<dbReference type="InterPro" id="IPR004089">
    <property type="entry name" value="MCPsignal_dom"/>
</dbReference>
<keyword evidence="1 6" id="KW-0812">Transmembrane</keyword>
<dbReference type="Pfam" id="PF00672">
    <property type="entry name" value="HAMP"/>
    <property type="match status" value="1"/>
</dbReference>
<dbReference type="PANTHER" id="PTHR32089:SF112">
    <property type="entry name" value="LYSOZYME-LIKE PROTEIN-RELATED"/>
    <property type="match status" value="1"/>
</dbReference>
<dbReference type="Proteomes" id="UP000219612">
    <property type="component" value="Unassembled WGS sequence"/>
</dbReference>
<keyword evidence="3 5" id="KW-0807">Transducer</keyword>
<feature type="domain" description="HAMP" evidence="8">
    <location>
        <begin position="215"/>
        <end position="267"/>
    </location>
</feature>
<dbReference type="SMART" id="SM00283">
    <property type="entry name" value="MA"/>
    <property type="match status" value="1"/>
</dbReference>
<dbReference type="GO" id="GO:0016020">
    <property type="term" value="C:membrane"/>
    <property type="evidence" value="ECO:0007669"/>
    <property type="project" value="InterPro"/>
</dbReference>
<sequence length="530" mass="55093">MSRLQTRLAAAFLDRPVAVKLTGLVVVSLLGLITCLAVSTWSSWQANRTAERLQRLNLAGTYVLQLDRMASELKASGLQAIVREVPANQAAELDDQVDRTQGLLTDLAAIELPANQTATVSKLTTVYTEYIDVITRYVAGAGSDPQTARLGWAQIGVDNYLVSAVLENARDEFARVVSAAEKSSAAQRADGNHVMWVAVGLAALAVIALAWIVVLSVTKPLVRVRRALQGLARGDLTVTADVTTRDEVGLMAHDLDTALADLRGVVSAVTGAAGEVSGASARMSSTSESMTGAITETARQSELVAETASVVSHNVQTVAAGAEQMGVAITEIAQSAAEAARVASQAVSIAERTTEQVGKLGDSSAEIATVIRVITSIAEQTNLLALNATIEAARAGESGKGFAVVAGEVKELAQETARATEDISARVQQIQADTAGAVEAISEITSVITQINDFQTTIASAVEEQTATTSEMNRGVAAAAEGIGGIAANIDGLAGASRVTNDGVAQSRDAVSELSETAHRLQTLVGHFRV</sequence>
<dbReference type="PANTHER" id="PTHR32089">
    <property type="entry name" value="METHYL-ACCEPTING CHEMOTAXIS PROTEIN MCPB"/>
    <property type="match status" value="1"/>
</dbReference>
<evidence type="ECO:0000259" key="8">
    <source>
        <dbReference type="PROSITE" id="PS50885"/>
    </source>
</evidence>
<dbReference type="GO" id="GO:0007165">
    <property type="term" value="P:signal transduction"/>
    <property type="evidence" value="ECO:0007669"/>
    <property type="project" value="UniProtKB-KW"/>
</dbReference>
<keyword evidence="2 6" id="KW-1133">Transmembrane helix</keyword>
<evidence type="ECO:0000259" key="7">
    <source>
        <dbReference type="PROSITE" id="PS50111"/>
    </source>
</evidence>